<feature type="compositionally biased region" description="Low complexity" evidence="1">
    <location>
        <begin position="212"/>
        <end position="229"/>
    </location>
</feature>
<feature type="compositionally biased region" description="Polar residues" evidence="1">
    <location>
        <begin position="525"/>
        <end position="555"/>
    </location>
</feature>
<evidence type="ECO:0000313" key="3">
    <source>
        <dbReference type="Proteomes" id="UP001159641"/>
    </source>
</evidence>
<feature type="compositionally biased region" description="Low complexity" evidence="1">
    <location>
        <begin position="172"/>
        <end position="200"/>
    </location>
</feature>
<feature type="compositionally biased region" description="Polar residues" evidence="1">
    <location>
        <begin position="447"/>
        <end position="465"/>
    </location>
</feature>
<evidence type="ECO:0008006" key="4">
    <source>
        <dbReference type="Google" id="ProtNLM"/>
    </source>
</evidence>
<feature type="compositionally biased region" description="Polar residues" evidence="1">
    <location>
        <begin position="568"/>
        <end position="582"/>
    </location>
</feature>
<reference evidence="2 3" key="1">
    <citation type="submission" date="2022-11" db="EMBL/GenBank/DDBJ databases">
        <title>Whole genome sequence of Eschrichtius robustus ER-17-0199.</title>
        <authorList>
            <person name="Bruniche-Olsen A."/>
            <person name="Black A.N."/>
            <person name="Fields C.J."/>
            <person name="Walden K."/>
            <person name="Dewoody J.A."/>
        </authorList>
    </citation>
    <scope>NUCLEOTIDE SEQUENCE [LARGE SCALE GENOMIC DNA]</scope>
    <source>
        <strain evidence="2">ER-17-0199</strain>
        <tissue evidence="2">Blubber</tissue>
    </source>
</reference>
<name>A0AB34I043_ESCRO</name>
<proteinExistence type="predicted"/>
<accession>A0AB34I043</accession>
<feature type="compositionally biased region" description="Low complexity" evidence="1">
    <location>
        <begin position="340"/>
        <end position="361"/>
    </location>
</feature>
<keyword evidence="3" id="KW-1185">Reference proteome</keyword>
<feature type="compositionally biased region" description="Low complexity" evidence="1">
    <location>
        <begin position="507"/>
        <end position="524"/>
    </location>
</feature>
<comment type="caution">
    <text evidence="2">The sequence shown here is derived from an EMBL/GenBank/DDBJ whole genome shotgun (WGS) entry which is preliminary data.</text>
</comment>
<feature type="compositionally biased region" description="Polar residues" evidence="1">
    <location>
        <begin position="273"/>
        <end position="329"/>
    </location>
</feature>
<sequence length="582" mass="59387">MPHSLETTMSEIDSTSSLTPELRKTSTVQQNSSAPGKITVLSRVPTDTTTEFSTTEPTSSSHTSTPGPVQSTMSPDIPTGTVTRPSASPGTTESAEVTMTTQRGPTEDASQNPLTMGTTTNTSGAEIHSTVTQSFTHSEVTTRRGGGLEDVSWTSPASVKETGSPSSPVIVSTMTTPSPEPSTLPARSPSSPTPVTSLLTRGLGKTKDTLGTSVEPVSSSPSSETSTSTDILSTSEASRGTDAIQPSKNAAATHGANPSSGHEAHSSAPADSEASNITSPTVTPSTSRDTRVSTSMPHSLETTMSEIDSTSSLTPELRKTSTVQQNSSAPGKITVLSRVPTDTTTEFSTTEPTSSSHTSTPGPVQSTMSPDIPTGTVTRPSASPGTTESAEVTMTTQRGPTEDASQNPLTMGTTTNTSGAEIHSTVTQSFTHSEVTTRRGGGLEDVSWTSPASVKETGSPSSPVIVSTMTTPSPEPSTLPARSPSSPTPVTSLLTRGLGKTKDTLGTSVEPVSSSPSSETSTSTDILSTSEASTGTDAIQPSKNAAATHGANPSSGHEAHSSAPADSEASNITSPTVTPFHL</sequence>
<feature type="compositionally biased region" description="Polar residues" evidence="1">
    <location>
        <begin position="230"/>
        <end position="260"/>
    </location>
</feature>
<feature type="compositionally biased region" description="Polar residues" evidence="1">
    <location>
        <begin position="67"/>
        <end position="139"/>
    </location>
</feature>
<organism evidence="2 3">
    <name type="scientific">Eschrichtius robustus</name>
    <name type="common">California gray whale</name>
    <name type="synonym">Eschrichtius gibbosus</name>
    <dbReference type="NCBI Taxonomy" id="9764"/>
    <lineage>
        <taxon>Eukaryota</taxon>
        <taxon>Metazoa</taxon>
        <taxon>Chordata</taxon>
        <taxon>Craniata</taxon>
        <taxon>Vertebrata</taxon>
        <taxon>Euteleostomi</taxon>
        <taxon>Mammalia</taxon>
        <taxon>Eutheria</taxon>
        <taxon>Laurasiatheria</taxon>
        <taxon>Artiodactyla</taxon>
        <taxon>Whippomorpha</taxon>
        <taxon>Cetacea</taxon>
        <taxon>Mysticeti</taxon>
        <taxon>Eschrichtiidae</taxon>
        <taxon>Eschrichtius</taxon>
    </lineage>
</organism>
<dbReference type="AlphaFoldDB" id="A0AB34I043"/>
<feature type="compositionally biased region" description="Polar residues" evidence="1">
    <location>
        <begin position="152"/>
        <end position="170"/>
    </location>
</feature>
<feature type="compositionally biased region" description="Low complexity" evidence="1">
    <location>
        <begin position="467"/>
        <end position="495"/>
    </location>
</feature>
<feature type="compositionally biased region" description="Polar residues" evidence="1">
    <location>
        <begin position="362"/>
        <end position="434"/>
    </location>
</feature>
<evidence type="ECO:0000313" key="2">
    <source>
        <dbReference type="EMBL" id="KAJ8796620.1"/>
    </source>
</evidence>
<feature type="region of interest" description="Disordered" evidence="1">
    <location>
        <begin position="1"/>
        <end position="582"/>
    </location>
</feature>
<dbReference type="EMBL" id="JAIQCJ010000358">
    <property type="protein sequence ID" value="KAJ8796620.1"/>
    <property type="molecule type" value="Genomic_DNA"/>
</dbReference>
<feature type="compositionally biased region" description="Low complexity" evidence="1">
    <location>
        <begin position="45"/>
        <end position="66"/>
    </location>
</feature>
<evidence type="ECO:0000256" key="1">
    <source>
        <dbReference type="SAM" id="MobiDB-lite"/>
    </source>
</evidence>
<feature type="compositionally biased region" description="Polar residues" evidence="1">
    <location>
        <begin position="1"/>
        <end position="34"/>
    </location>
</feature>
<protein>
    <recommendedName>
        <fullName evidence="4">Mucin-16</fullName>
    </recommendedName>
</protein>
<dbReference type="Proteomes" id="UP001159641">
    <property type="component" value="Unassembled WGS sequence"/>
</dbReference>
<gene>
    <name evidence="2" type="ORF">J1605_002217</name>
</gene>